<protein>
    <recommendedName>
        <fullName evidence="4">Secreted protein</fullName>
    </recommendedName>
</protein>
<proteinExistence type="predicted"/>
<keyword evidence="3" id="KW-1185">Reference proteome</keyword>
<keyword evidence="1" id="KW-0732">Signal</keyword>
<feature type="chain" id="PRO_5041917655" description="Secreted protein" evidence="1">
    <location>
        <begin position="24"/>
        <end position="112"/>
    </location>
</feature>
<evidence type="ECO:0008006" key="4">
    <source>
        <dbReference type="Google" id="ProtNLM"/>
    </source>
</evidence>
<dbReference type="Proteomes" id="UP001215598">
    <property type="component" value="Unassembled WGS sequence"/>
</dbReference>
<accession>A0AAD7HPJ8</accession>
<comment type="caution">
    <text evidence="2">The sequence shown here is derived from an EMBL/GenBank/DDBJ whole genome shotgun (WGS) entry which is preliminary data.</text>
</comment>
<reference evidence="2" key="1">
    <citation type="submission" date="2023-03" db="EMBL/GenBank/DDBJ databases">
        <title>Massive genome expansion in bonnet fungi (Mycena s.s.) driven by repeated elements and novel gene families across ecological guilds.</title>
        <authorList>
            <consortium name="Lawrence Berkeley National Laboratory"/>
            <person name="Harder C.B."/>
            <person name="Miyauchi S."/>
            <person name="Viragh M."/>
            <person name="Kuo A."/>
            <person name="Thoen E."/>
            <person name="Andreopoulos B."/>
            <person name="Lu D."/>
            <person name="Skrede I."/>
            <person name="Drula E."/>
            <person name="Henrissat B."/>
            <person name="Morin E."/>
            <person name="Kohler A."/>
            <person name="Barry K."/>
            <person name="LaButti K."/>
            <person name="Morin E."/>
            <person name="Salamov A."/>
            <person name="Lipzen A."/>
            <person name="Mereny Z."/>
            <person name="Hegedus B."/>
            <person name="Baldrian P."/>
            <person name="Stursova M."/>
            <person name="Weitz H."/>
            <person name="Taylor A."/>
            <person name="Grigoriev I.V."/>
            <person name="Nagy L.G."/>
            <person name="Martin F."/>
            <person name="Kauserud H."/>
        </authorList>
    </citation>
    <scope>NUCLEOTIDE SEQUENCE</scope>
    <source>
        <strain evidence="2">CBHHK182m</strain>
    </source>
</reference>
<dbReference type="EMBL" id="JARKIB010000195">
    <property type="protein sequence ID" value="KAJ7725390.1"/>
    <property type="molecule type" value="Genomic_DNA"/>
</dbReference>
<name>A0AAD7HPJ8_9AGAR</name>
<gene>
    <name evidence="2" type="ORF">B0H16DRAFT_1594802</name>
</gene>
<organism evidence="2 3">
    <name type="scientific">Mycena metata</name>
    <dbReference type="NCBI Taxonomy" id="1033252"/>
    <lineage>
        <taxon>Eukaryota</taxon>
        <taxon>Fungi</taxon>
        <taxon>Dikarya</taxon>
        <taxon>Basidiomycota</taxon>
        <taxon>Agaricomycotina</taxon>
        <taxon>Agaricomycetes</taxon>
        <taxon>Agaricomycetidae</taxon>
        <taxon>Agaricales</taxon>
        <taxon>Marasmiineae</taxon>
        <taxon>Mycenaceae</taxon>
        <taxon>Mycena</taxon>
    </lineage>
</organism>
<evidence type="ECO:0000313" key="3">
    <source>
        <dbReference type="Proteomes" id="UP001215598"/>
    </source>
</evidence>
<evidence type="ECO:0000256" key="1">
    <source>
        <dbReference type="SAM" id="SignalP"/>
    </source>
</evidence>
<sequence>MGRSFITALSLTLGTSTMSIVQSGSPGRYAWNWLESWRPRMDCRGAGGADSSVGVGGIEAEGPGALTTRTIQTFQPACASSKISASYIIPVPATCSLVRRSSWNVEEGRGGW</sequence>
<feature type="signal peptide" evidence="1">
    <location>
        <begin position="1"/>
        <end position="23"/>
    </location>
</feature>
<dbReference type="AlphaFoldDB" id="A0AAD7HPJ8"/>
<evidence type="ECO:0000313" key="2">
    <source>
        <dbReference type="EMBL" id="KAJ7725390.1"/>
    </source>
</evidence>